<comment type="subunit">
    <text evidence="8">Heterotetramer, composed of two GyrA and two GyrB chains. In the heterotetramer, GyrA contains the active site tyrosine that forms a transient covalent intermediate with DNA, while GyrB binds cofactors and catalyzes ATP hydrolysis.</text>
</comment>
<keyword evidence="5 8" id="KW-0799">Topoisomerase</keyword>
<protein>
    <recommendedName>
        <fullName evidence="8">DNA gyrase subunit A</fullName>
        <ecNumber evidence="8">5.6.2.2</ecNumber>
    </recommendedName>
</protein>
<dbReference type="Gene3D" id="1.10.268.10">
    <property type="entry name" value="Topoisomerase, domain 3"/>
    <property type="match status" value="1"/>
</dbReference>
<accession>A0A0H3XLG0</accession>
<dbReference type="InterPro" id="IPR035516">
    <property type="entry name" value="Gyrase/topoIV_suA_C"/>
</dbReference>
<evidence type="ECO:0000259" key="10">
    <source>
        <dbReference type="PROSITE" id="PS52040"/>
    </source>
</evidence>
<evidence type="ECO:0000313" key="12">
    <source>
        <dbReference type="Proteomes" id="UP000035661"/>
    </source>
</evidence>
<dbReference type="STRING" id="315358.SERIO_v1c00040"/>
<dbReference type="RefSeq" id="WP_047790899.1">
    <property type="nucleotide sequence ID" value="NZ_CP011856.1"/>
</dbReference>
<comment type="subcellular location">
    <subcellularLocation>
        <location evidence="8">Cytoplasm</location>
    </subcellularLocation>
</comment>
<dbReference type="SUPFAM" id="SSF101904">
    <property type="entry name" value="GyrA/ParC C-terminal domain-like"/>
    <property type="match status" value="1"/>
</dbReference>
<sequence>MSAEDNKNYDGEIKVIDIADEMKTSFLDYAMSVIVSRAIPDVRDGLKPVHRRILYAMWDLNMTHDKQHKKSARIVGEVIGKYHPHGDTSVYEAMVRMAQDFSYRYPLIDGHGNFGSLDGDEPAAMRYTEARMSKIAGELIKDIEKETVDFNDNYDGSEREPSYLTGYFPNLLINGASGIAVGMATNIPPHNLNEIINGVIAITRNKDITTAQLMQIIKGPDFPTGALITAGNSLLKAYETGNGSITIRAKINIEEKNNWKSIIISEIPYQVNKARLVEKIAELIREKIINGIADLRDESNRDGVRIVIELKRDAQETLILNKLYKMTPLQTNFSLNILALHKNQPKIMGLKQILNYFIEHQVEIIIKRSIYELNKITSRLLILKGLKIALDNIDEVVEIIKKSDSSQIAIAALMQRFELVVEQAKAILEMRLQRLLGLEVQKINDEIIEIEKRIIELNNFINSREKQLELMITELEVIKTKYGDERRSMIIKEELTEIDPEELIKREEILIMLTKDGYVKRVSNDTFKPQNRGGKGVTGLSNSEDVLSKIISANSIDSLLIFTDAGRVYKLRAYQIESYSRQARGIPIINLISIDKKENIKSILAVNELDESTDNLFFVTKRGIIKKTKLLEFNQIRNTGKVAIELKANDEVVDVILTKGNDDIIIANSEGKVIRFNENEIRAMNRQSVGVKGISNGPNSEVIGICSGRDAKYILSITTNGFAKKTLLEEYRITGRGTKGVKSMALTEKKGDLKFVKSVVGDEDILLATKHGNVIRIALDQIPVSGRTTTGIKIIKLENDDVLEASELIRKNDQENDEGNKQGDN</sequence>
<dbReference type="EMBL" id="CP011856">
    <property type="protein sequence ID" value="AKM53612.1"/>
    <property type="molecule type" value="Genomic_DNA"/>
</dbReference>
<feature type="domain" description="Topo IIA-type catalytic" evidence="10">
    <location>
        <begin position="39"/>
        <end position="503"/>
    </location>
</feature>
<feature type="short sequence motif" description="GyrA-box" evidence="8">
    <location>
        <begin position="530"/>
        <end position="536"/>
    </location>
</feature>
<dbReference type="GO" id="GO:0006265">
    <property type="term" value="P:DNA topological change"/>
    <property type="evidence" value="ECO:0007669"/>
    <property type="project" value="UniProtKB-UniRule"/>
</dbReference>
<dbReference type="Gene3D" id="3.30.1360.40">
    <property type="match status" value="1"/>
</dbReference>
<comment type="function">
    <text evidence="8">A type II topoisomerase that negatively supercoils closed circular double-stranded (ds) DNA in an ATP-dependent manner to modulate DNA topology and maintain chromosomes in an underwound state. Negative supercoiling favors strand separation, and DNA replication, transcription, recombination and repair, all of which involve strand separation. Also able to catalyze the interconversion of other topological isomers of dsDNA rings, including catenanes and knotted rings. Type II topoisomerases break and join 2 DNA strands simultaneously in an ATP-dependent manner.</text>
</comment>
<dbReference type="InterPro" id="IPR006691">
    <property type="entry name" value="GyrA/parC_rep"/>
</dbReference>
<evidence type="ECO:0000256" key="6">
    <source>
        <dbReference type="ARBA" id="ARBA00023125"/>
    </source>
</evidence>
<evidence type="ECO:0000256" key="3">
    <source>
        <dbReference type="ARBA" id="ARBA00022741"/>
    </source>
</evidence>
<dbReference type="InterPro" id="IPR050220">
    <property type="entry name" value="Type_II_DNA_Topoisomerases"/>
</dbReference>
<evidence type="ECO:0000256" key="4">
    <source>
        <dbReference type="ARBA" id="ARBA00022840"/>
    </source>
</evidence>
<dbReference type="GO" id="GO:0005737">
    <property type="term" value="C:cytoplasm"/>
    <property type="evidence" value="ECO:0007669"/>
    <property type="project" value="UniProtKB-SubCell"/>
</dbReference>
<dbReference type="SUPFAM" id="SSF56719">
    <property type="entry name" value="Type II DNA topoisomerase"/>
    <property type="match status" value="1"/>
</dbReference>
<dbReference type="NCBIfam" id="NF004043">
    <property type="entry name" value="PRK05560.1"/>
    <property type="match status" value="1"/>
</dbReference>
<evidence type="ECO:0000256" key="2">
    <source>
        <dbReference type="ARBA" id="ARBA00008263"/>
    </source>
</evidence>
<dbReference type="FunFam" id="3.30.1360.40:FF:000002">
    <property type="entry name" value="DNA gyrase subunit A"/>
    <property type="match status" value="1"/>
</dbReference>
<dbReference type="Gene3D" id="2.120.10.90">
    <property type="entry name" value="DNA gyrase/topoisomerase IV, subunit A, C-terminal"/>
    <property type="match status" value="1"/>
</dbReference>
<dbReference type="HAMAP" id="MF_01897">
    <property type="entry name" value="GyrA"/>
    <property type="match status" value="1"/>
</dbReference>
<organism evidence="11 12">
    <name type="scientific">Spiroplasma eriocheiris</name>
    <dbReference type="NCBI Taxonomy" id="315358"/>
    <lineage>
        <taxon>Bacteria</taxon>
        <taxon>Bacillati</taxon>
        <taxon>Mycoplasmatota</taxon>
        <taxon>Mollicutes</taxon>
        <taxon>Entomoplasmatales</taxon>
        <taxon>Spiroplasmataceae</taxon>
        <taxon>Spiroplasma</taxon>
    </lineage>
</organism>
<reference evidence="11 12" key="1">
    <citation type="journal article" date="2015" name="Genome Biol. Evol.">
        <title>Found and Lost: The Fates of Horizontally Acquired Genes in Arthropod-Symbiotic Spiroplasma.</title>
        <authorList>
            <person name="Lo W.S."/>
            <person name="Gasparich G.E."/>
            <person name="Kuo C.H."/>
        </authorList>
    </citation>
    <scope>NUCLEOTIDE SEQUENCE [LARGE SCALE GENOMIC DNA]</scope>
    <source>
        <strain evidence="12">TDA-040725-5</strain>
    </source>
</reference>
<keyword evidence="6 8" id="KW-0238">DNA-binding</keyword>
<evidence type="ECO:0000256" key="1">
    <source>
        <dbReference type="ARBA" id="ARBA00000185"/>
    </source>
</evidence>
<dbReference type="EC" id="5.6.2.2" evidence="8"/>
<dbReference type="FunFam" id="3.90.199.10:FF:000001">
    <property type="entry name" value="DNA gyrase subunit A"/>
    <property type="match status" value="1"/>
</dbReference>
<dbReference type="SMART" id="SM00434">
    <property type="entry name" value="TOP4c"/>
    <property type="match status" value="1"/>
</dbReference>
<dbReference type="FunFam" id="1.10.268.10:FF:000001">
    <property type="entry name" value="DNA gyrase subunit A"/>
    <property type="match status" value="1"/>
</dbReference>
<dbReference type="AlphaFoldDB" id="A0A0H3XLG0"/>
<comment type="similarity">
    <text evidence="2 8">Belongs to the type II topoisomerase GyrA/ParC subunit family.</text>
</comment>
<dbReference type="CDD" id="cd00187">
    <property type="entry name" value="TOP4c"/>
    <property type="match status" value="1"/>
</dbReference>
<dbReference type="InterPro" id="IPR005743">
    <property type="entry name" value="GyrA"/>
</dbReference>
<keyword evidence="4 8" id="KW-0067">ATP-binding</keyword>
<proteinExistence type="inferred from homology"/>
<dbReference type="GO" id="GO:0009330">
    <property type="term" value="C:DNA topoisomerase type II (double strand cut, ATP-hydrolyzing) complex"/>
    <property type="evidence" value="ECO:0007669"/>
    <property type="project" value="TreeGrafter"/>
</dbReference>
<keyword evidence="7 8" id="KW-0413">Isomerase</keyword>
<keyword evidence="12" id="KW-1185">Reference proteome</keyword>
<keyword evidence="3 8" id="KW-0547">Nucleotide-binding</keyword>
<dbReference type="GO" id="GO:0005524">
    <property type="term" value="F:ATP binding"/>
    <property type="evidence" value="ECO:0007669"/>
    <property type="project" value="UniProtKB-UniRule"/>
</dbReference>
<dbReference type="NCBIfam" id="NF004044">
    <property type="entry name" value="PRK05561.1"/>
    <property type="match status" value="1"/>
</dbReference>
<evidence type="ECO:0000256" key="8">
    <source>
        <dbReference type="HAMAP-Rule" id="MF_01897"/>
    </source>
</evidence>
<dbReference type="Gene3D" id="3.90.199.10">
    <property type="entry name" value="Topoisomerase II, domain 5"/>
    <property type="match status" value="1"/>
</dbReference>
<evidence type="ECO:0000313" key="11">
    <source>
        <dbReference type="EMBL" id="AKM53612.1"/>
    </source>
</evidence>
<dbReference type="PATRIC" id="fig|743698.3.peg.4"/>
<dbReference type="NCBIfam" id="TIGR01063">
    <property type="entry name" value="gyrA"/>
    <property type="match status" value="1"/>
</dbReference>
<dbReference type="KEGG" id="seri:SERIO_v1c00040"/>
<dbReference type="PANTHER" id="PTHR43493">
    <property type="entry name" value="DNA GYRASE/TOPOISOMERASE SUBUNIT A"/>
    <property type="match status" value="1"/>
</dbReference>
<keyword evidence="8" id="KW-0963">Cytoplasm</keyword>
<dbReference type="PROSITE" id="PS52040">
    <property type="entry name" value="TOPO_IIA"/>
    <property type="match status" value="1"/>
</dbReference>
<dbReference type="InterPro" id="IPR013758">
    <property type="entry name" value="Topo_IIA_A/C_ab"/>
</dbReference>
<dbReference type="GO" id="GO:0006261">
    <property type="term" value="P:DNA-templated DNA replication"/>
    <property type="evidence" value="ECO:0007669"/>
    <property type="project" value="UniProtKB-UniRule"/>
</dbReference>
<name>A0A0H3XLG0_9MOLU</name>
<feature type="active site" description="O-(5'-phospho-DNA)-tyrosine intermediate" evidence="8 9">
    <location>
        <position position="127"/>
    </location>
</feature>
<dbReference type="GO" id="GO:0034335">
    <property type="term" value="F:DNA negative supercoiling activity"/>
    <property type="evidence" value="ECO:0007669"/>
    <property type="project" value="UniProtKB-ARBA"/>
</dbReference>
<dbReference type="Pfam" id="PF00521">
    <property type="entry name" value="DNA_topoisoIV"/>
    <property type="match status" value="1"/>
</dbReference>
<evidence type="ECO:0000256" key="5">
    <source>
        <dbReference type="ARBA" id="ARBA00023029"/>
    </source>
</evidence>
<evidence type="ECO:0000256" key="9">
    <source>
        <dbReference type="PROSITE-ProRule" id="PRU01384"/>
    </source>
</evidence>
<gene>
    <name evidence="8 11" type="primary">gyrA</name>
    <name evidence="11" type="ORF">SERIO_v1c00040</name>
</gene>
<dbReference type="GO" id="GO:0005694">
    <property type="term" value="C:chromosome"/>
    <property type="evidence" value="ECO:0007669"/>
    <property type="project" value="InterPro"/>
</dbReference>
<dbReference type="Pfam" id="PF03989">
    <property type="entry name" value="DNA_gyraseA_C"/>
    <property type="match status" value="6"/>
</dbReference>
<dbReference type="InterPro" id="IPR013760">
    <property type="entry name" value="Topo_IIA-like_dom_sf"/>
</dbReference>
<dbReference type="Proteomes" id="UP000035661">
    <property type="component" value="Chromosome"/>
</dbReference>
<dbReference type="GO" id="GO:0003677">
    <property type="term" value="F:DNA binding"/>
    <property type="evidence" value="ECO:0007669"/>
    <property type="project" value="UniProtKB-UniRule"/>
</dbReference>
<reference evidence="12" key="2">
    <citation type="submission" date="2015-06" db="EMBL/GenBank/DDBJ databases">
        <title>Complete genome sequence of Spiroplasma eriocheiris TDA-040725-5 (DSM 21848).</title>
        <authorList>
            <person name="Lo W.-S."/>
            <person name="Kuo C.-H."/>
        </authorList>
    </citation>
    <scope>NUCLEOTIDE SEQUENCE [LARGE SCALE GENOMIC DNA]</scope>
    <source>
        <strain evidence="12">TDA-040725-5</strain>
    </source>
</reference>
<comment type="miscellaneous">
    <text evidence="8">Few gyrases are as efficient as E.coli at forming negative supercoils. Not all organisms have 2 type II topoisomerases; in organisms with a single type II topoisomerase this enzyme also has to decatenate newly replicated chromosomes.</text>
</comment>
<dbReference type="InterPro" id="IPR013757">
    <property type="entry name" value="Topo_IIA_A_a_sf"/>
</dbReference>
<dbReference type="InterPro" id="IPR002205">
    <property type="entry name" value="Topo_IIA_dom_A"/>
</dbReference>
<evidence type="ECO:0000256" key="7">
    <source>
        <dbReference type="ARBA" id="ARBA00023235"/>
    </source>
</evidence>
<comment type="catalytic activity">
    <reaction evidence="1 8 9">
        <text>ATP-dependent breakage, passage and rejoining of double-stranded DNA.</text>
        <dbReference type="EC" id="5.6.2.2"/>
    </reaction>
</comment>
<dbReference type="PANTHER" id="PTHR43493:SF5">
    <property type="entry name" value="DNA GYRASE SUBUNIT A, CHLOROPLASTIC_MITOCHONDRIAL"/>
    <property type="match status" value="1"/>
</dbReference>